<protein>
    <submittedName>
        <fullName evidence="2">Uncharacterized protein</fullName>
    </submittedName>
</protein>
<name>A0A453FB07_AEGTS</name>
<organism evidence="2 3">
    <name type="scientific">Aegilops tauschii subsp. strangulata</name>
    <name type="common">Goatgrass</name>
    <dbReference type="NCBI Taxonomy" id="200361"/>
    <lineage>
        <taxon>Eukaryota</taxon>
        <taxon>Viridiplantae</taxon>
        <taxon>Streptophyta</taxon>
        <taxon>Embryophyta</taxon>
        <taxon>Tracheophyta</taxon>
        <taxon>Spermatophyta</taxon>
        <taxon>Magnoliopsida</taxon>
        <taxon>Liliopsida</taxon>
        <taxon>Poales</taxon>
        <taxon>Poaceae</taxon>
        <taxon>BOP clade</taxon>
        <taxon>Pooideae</taxon>
        <taxon>Triticodae</taxon>
        <taxon>Triticeae</taxon>
        <taxon>Triticinae</taxon>
        <taxon>Aegilops</taxon>
    </lineage>
</organism>
<dbReference type="EnsemblPlants" id="AET3Gv20629200.16">
    <property type="protein sequence ID" value="AET3Gv20629200.16"/>
    <property type="gene ID" value="AET3Gv20629200"/>
</dbReference>
<reference evidence="3" key="2">
    <citation type="journal article" date="2017" name="Nat. Plants">
        <title>The Aegilops tauschii genome reveals multiple impacts of transposons.</title>
        <authorList>
            <person name="Zhao G."/>
            <person name="Zou C."/>
            <person name="Li K."/>
            <person name="Wang K."/>
            <person name="Li T."/>
            <person name="Gao L."/>
            <person name="Zhang X."/>
            <person name="Wang H."/>
            <person name="Yang Z."/>
            <person name="Liu X."/>
            <person name="Jiang W."/>
            <person name="Mao L."/>
            <person name="Kong X."/>
            <person name="Jiao Y."/>
            <person name="Jia J."/>
        </authorList>
    </citation>
    <scope>NUCLEOTIDE SEQUENCE [LARGE SCALE GENOMIC DNA]</scope>
    <source>
        <strain evidence="3">cv. AL8/78</strain>
    </source>
</reference>
<feature type="transmembrane region" description="Helical" evidence="1">
    <location>
        <begin position="12"/>
        <end position="30"/>
    </location>
</feature>
<keyword evidence="1" id="KW-0812">Transmembrane</keyword>
<proteinExistence type="predicted"/>
<sequence>MTGAVFADLEDLLVHLFLEVMSTISILISVSRVKLMTWMTASKS</sequence>
<evidence type="ECO:0000256" key="1">
    <source>
        <dbReference type="SAM" id="Phobius"/>
    </source>
</evidence>
<keyword evidence="3" id="KW-1185">Reference proteome</keyword>
<dbReference type="Proteomes" id="UP000015105">
    <property type="component" value="Chromosome 3D"/>
</dbReference>
<keyword evidence="1" id="KW-0472">Membrane</keyword>
<dbReference type="AlphaFoldDB" id="A0A453FB07"/>
<reference evidence="2" key="4">
    <citation type="submission" date="2019-03" db="UniProtKB">
        <authorList>
            <consortium name="EnsemblPlants"/>
        </authorList>
    </citation>
    <scope>IDENTIFICATION</scope>
</reference>
<evidence type="ECO:0000313" key="2">
    <source>
        <dbReference type="EnsemblPlants" id="AET3Gv20629200.16"/>
    </source>
</evidence>
<reference evidence="2" key="3">
    <citation type="journal article" date="2017" name="Nature">
        <title>Genome sequence of the progenitor of the wheat D genome Aegilops tauschii.</title>
        <authorList>
            <person name="Luo M.C."/>
            <person name="Gu Y.Q."/>
            <person name="Puiu D."/>
            <person name="Wang H."/>
            <person name="Twardziok S.O."/>
            <person name="Deal K.R."/>
            <person name="Huo N."/>
            <person name="Zhu T."/>
            <person name="Wang L."/>
            <person name="Wang Y."/>
            <person name="McGuire P.E."/>
            <person name="Liu S."/>
            <person name="Long H."/>
            <person name="Ramasamy R.K."/>
            <person name="Rodriguez J.C."/>
            <person name="Van S.L."/>
            <person name="Yuan L."/>
            <person name="Wang Z."/>
            <person name="Xia Z."/>
            <person name="Xiao L."/>
            <person name="Anderson O.D."/>
            <person name="Ouyang S."/>
            <person name="Liang Y."/>
            <person name="Zimin A.V."/>
            <person name="Pertea G."/>
            <person name="Qi P."/>
            <person name="Bennetzen J.L."/>
            <person name="Dai X."/>
            <person name="Dawson M.W."/>
            <person name="Muller H.G."/>
            <person name="Kugler K."/>
            <person name="Rivarola-Duarte L."/>
            <person name="Spannagl M."/>
            <person name="Mayer K.F.X."/>
            <person name="Lu F.H."/>
            <person name="Bevan M.W."/>
            <person name="Leroy P."/>
            <person name="Li P."/>
            <person name="You F.M."/>
            <person name="Sun Q."/>
            <person name="Liu Z."/>
            <person name="Lyons E."/>
            <person name="Wicker T."/>
            <person name="Salzberg S.L."/>
            <person name="Devos K.M."/>
            <person name="Dvorak J."/>
        </authorList>
    </citation>
    <scope>NUCLEOTIDE SEQUENCE [LARGE SCALE GENOMIC DNA]</scope>
    <source>
        <strain evidence="2">cv. AL8/78</strain>
    </source>
</reference>
<dbReference type="Gramene" id="AET3Gv20629200.16">
    <property type="protein sequence ID" value="AET3Gv20629200.16"/>
    <property type="gene ID" value="AET3Gv20629200"/>
</dbReference>
<evidence type="ECO:0000313" key="3">
    <source>
        <dbReference type="Proteomes" id="UP000015105"/>
    </source>
</evidence>
<reference evidence="3" key="1">
    <citation type="journal article" date="2014" name="Science">
        <title>Ancient hybridizations among the ancestral genomes of bread wheat.</title>
        <authorList>
            <consortium name="International Wheat Genome Sequencing Consortium,"/>
            <person name="Marcussen T."/>
            <person name="Sandve S.R."/>
            <person name="Heier L."/>
            <person name="Spannagl M."/>
            <person name="Pfeifer M."/>
            <person name="Jakobsen K.S."/>
            <person name="Wulff B.B."/>
            <person name="Steuernagel B."/>
            <person name="Mayer K.F."/>
            <person name="Olsen O.A."/>
        </authorList>
    </citation>
    <scope>NUCLEOTIDE SEQUENCE [LARGE SCALE GENOMIC DNA]</scope>
    <source>
        <strain evidence="3">cv. AL8/78</strain>
    </source>
</reference>
<keyword evidence="1" id="KW-1133">Transmembrane helix</keyword>
<reference evidence="2" key="5">
    <citation type="journal article" date="2021" name="G3 (Bethesda)">
        <title>Aegilops tauschii genome assembly Aet v5.0 features greater sequence contiguity and improved annotation.</title>
        <authorList>
            <person name="Wang L."/>
            <person name="Zhu T."/>
            <person name="Rodriguez J.C."/>
            <person name="Deal K.R."/>
            <person name="Dubcovsky J."/>
            <person name="McGuire P.E."/>
            <person name="Lux T."/>
            <person name="Spannagl M."/>
            <person name="Mayer K.F.X."/>
            <person name="Baldrich P."/>
            <person name="Meyers B.C."/>
            <person name="Huo N."/>
            <person name="Gu Y.Q."/>
            <person name="Zhou H."/>
            <person name="Devos K.M."/>
            <person name="Bennetzen J.L."/>
            <person name="Unver T."/>
            <person name="Budak H."/>
            <person name="Gulick P.J."/>
            <person name="Galiba G."/>
            <person name="Kalapos B."/>
            <person name="Nelson D.R."/>
            <person name="Li P."/>
            <person name="You F.M."/>
            <person name="Luo M.C."/>
            <person name="Dvorak J."/>
        </authorList>
    </citation>
    <scope>NUCLEOTIDE SEQUENCE [LARGE SCALE GENOMIC DNA]</scope>
    <source>
        <strain evidence="2">cv. AL8/78</strain>
    </source>
</reference>
<accession>A0A453FB07</accession>